<proteinExistence type="predicted"/>
<dbReference type="Proteomes" id="UP000268007">
    <property type="component" value="Unassembled WGS sequence"/>
</dbReference>
<dbReference type="RefSeq" id="WP_121198918.1">
    <property type="nucleotide sequence ID" value="NZ_RBKU01000001.1"/>
</dbReference>
<keyword evidence="1" id="KW-0812">Transmembrane</keyword>
<keyword evidence="1" id="KW-1133">Transmembrane helix</keyword>
<name>A0A495J3A4_9SPHI</name>
<protein>
    <recommendedName>
        <fullName evidence="4">Cytochrome oxidase complex assembly protein 1</fullName>
    </recommendedName>
</protein>
<evidence type="ECO:0000313" key="2">
    <source>
        <dbReference type="EMBL" id="RKR83417.1"/>
    </source>
</evidence>
<keyword evidence="1" id="KW-0472">Membrane</keyword>
<feature type="transmembrane region" description="Helical" evidence="1">
    <location>
        <begin position="28"/>
        <end position="46"/>
    </location>
</feature>
<keyword evidence="3" id="KW-1185">Reference proteome</keyword>
<comment type="caution">
    <text evidence="2">The sequence shown here is derived from an EMBL/GenBank/DDBJ whole genome shotgun (WGS) entry which is preliminary data.</text>
</comment>
<accession>A0A495J3A4</accession>
<evidence type="ECO:0000256" key="1">
    <source>
        <dbReference type="SAM" id="Phobius"/>
    </source>
</evidence>
<sequence>MSFLEPGTQSVDESKKGKLLQSPHIKTASLFGVVLFLFAMLFIFGIDKNETRHLSVKPNAQQAYSMAQSFVKDKLKLPASADFSKNNFHANIDTSTNTYVLNGYVNAQSVGGRFIKQQWTTKLKFTGGDWANRKSWQVELVDID</sequence>
<evidence type="ECO:0008006" key="4">
    <source>
        <dbReference type="Google" id="ProtNLM"/>
    </source>
</evidence>
<dbReference type="AlphaFoldDB" id="A0A495J3A4"/>
<dbReference type="EMBL" id="RBKU01000001">
    <property type="protein sequence ID" value="RKR83417.1"/>
    <property type="molecule type" value="Genomic_DNA"/>
</dbReference>
<dbReference type="OrthoDB" id="794683at2"/>
<reference evidence="2 3" key="1">
    <citation type="submission" date="2018-10" db="EMBL/GenBank/DDBJ databases">
        <title>Genomic Encyclopedia of Archaeal and Bacterial Type Strains, Phase II (KMG-II): from individual species to whole genera.</title>
        <authorList>
            <person name="Goeker M."/>
        </authorList>
    </citation>
    <scope>NUCLEOTIDE SEQUENCE [LARGE SCALE GENOMIC DNA]</scope>
    <source>
        <strain evidence="2 3">DSM 18602</strain>
    </source>
</reference>
<evidence type="ECO:0000313" key="3">
    <source>
        <dbReference type="Proteomes" id="UP000268007"/>
    </source>
</evidence>
<gene>
    <name evidence="2" type="ORF">BDD43_3625</name>
</gene>
<organism evidence="2 3">
    <name type="scientific">Mucilaginibacter gracilis</name>
    <dbReference type="NCBI Taxonomy" id="423350"/>
    <lineage>
        <taxon>Bacteria</taxon>
        <taxon>Pseudomonadati</taxon>
        <taxon>Bacteroidota</taxon>
        <taxon>Sphingobacteriia</taxon>
        <taxon>Sphingobacteriales</taxon>
        <taxon>Sphingobacteriaceae</taxon>
        <taxon>Mucilaginibacter</taxon>
    </lineage>
</organism>